<evidence type="ECO:0000313" key="1">
    <source>
        <dbReference type="EnsemblPlants" id="AVESA.00010b.r2.5AG0838140.1.CDS.1"/>
    </source>
</evidence>
<name>A0ACD5XR14_AVESA</name>
<protein>
    <submittedName>
        <fullName evidence="1">Uncharacterized protein</fullName>
    </submittedName>
</protein>
<sequence>MGKKNKGKTKTKSEAKTPPFPTSIAPTTPVEPKSTATNDVLPEDALRNIYGRLSVADLLRAALACHRWRRVASRCLPRSAPLLGYFFHPNDPGLPPPEPFCHDIDIHAVFAPFDASSPRLSLDFAPDADRYVIYDCHQGLLLLKPAVKIPDGTLPRLLVLDPAARLRALLPAPPRDMLPADRGWRSSKHYVGCAILSRTHPGTLCFEAVCYAVDGGHLRAWVASFKDGKCVWRALPPARDIVVNFDPYWFEGSSVHAAGKIYWHICNSPRLLALDPATLHFSYLLAPDALARDFSTLRLGETPEDGRLCILAVVNEGTQLQLWVRSKARRSDNGWVLERKVMDMDVVYDGVQGLPKHDKKHRFWSVWPSDMDAGRTGKAFIRTWGYGRYSLHLDTGKMERLATKRGKNYGHPMFAYFPAWPPAFLAPEH</sequence>
<keyword evidence="2" id="KW-1185">Reference proteome</keyword>
<dbReference type="EnsemblPlants" id="AVESA.00010b.r2.5AG0838140.1">
    <property type="protein sequence ID" value="AVESA.00010b.r2.5AG0838140.1.CDS.1"/>
    <property type="gene ID" value="AVESA.00010b.r2.5AG0838140"/>
</dbReference>
<evidence type="ECO:0000313" key="2">
    <source>
        <dbReference type="Proteomes" id="UP001732700"/>
    </source>
</evidence>
<reference evidence="1" key="2">
    <citation type="submission" date="2025-09" db="UniProtKB">
        <authorList>
            <consortium name="EnsemblPlants"/>
        </authorList>
    </citation>
    <scope>IDENTIFICATION</scope>
</reference>
<proteinExistence type="predicted"/>
<dbReference type="Proteomes" id="UP001732700">
    <property type="component" value="Chromosome 5A"/>
</dbReference>
<organism evidence="1 2">
    <name type="scientific">Avena sativa</name>
    <name type="common">Oat</name>
    <dbReference type="NCBI Taxonomy" id="4498"/>
    <lineage>
        <taxon>Eukaryota</taxon>
        <taxon>Viridiplantae</taxon>
        <taxon>Streptophyta</taxon>
        <taxon>Embryophyta</taxon>
        <taxon>Tracheophyta</taxon>
        <taxon>Spermatophyta</taxon>
        <taxon>Magnoliopsida</taxon>
        <taxon>Liliopsida</taxon>
        <taxon>Poales</taxon>
        <taxon>Poaceae</taxon>
        <taxon>BOP clade</taxon>
        <taxon>Pooideae</taxon>
        <taxon>Poodae</taxon>
        <taxon>Poeae</taxon>
        <taxon>Poeae Chloroplast Group 1 (Aveneae type)</taxon>
        <taxon>Aveninae</taxon>
        <taxon>Avena</taxon>
    </lineage>
</organism>
<accession>A0ACD5XR14</accession>
<reference evidence="1" key="1">
    <citation type="submission" date="2021-05" db="EMBL/GenBank/DDBJ databases">
        <authorList>
            <person name="Scholz U."/>
            <person name="Mascher M."/>
            <person name="Fiebig A."/>
        </authorList>
    </citation>
    <scope>NUCLEOTIDE SEQUENCE [LARGE SCALE GENOMIC DNA]</scope>
</reference>